<reference evidence="2 3" key="1">
    <citation type="journal article" date="2012" name="Eukaryot. Cell">
        <title>Draft genome sequence of Wickerhamomyces ciferrii NRRL Y-1031 F-60-10.</title>
        <authorList>
            <person name="Schneider J."/>
            <person name="Andrea H."/>
            <person name="Blom J."/>
            <person name="Jaenicke S."/>
            <person name="Ruckert C."/>
            <person name="Schorsch C."/>
            <person name="Szczepanowski R."/>
            <person name="Farwick M."/>
            <person name="Goesmann A."/>
            <person name="Puhler A."/>
            <person name="Schaffer S."/>
            <person name="Tauch A."/>
            <person name="Kohler T."/>
            <person name="Brinkrolf K."/>
        </authorList>
    </citation>
    <scope>NUCLEOTIDE SEQUENCE [LARGE SCALE GENOMIC DNA]</scope>
    <source>
        <strain evidence="3">ATCC 14091 / BCRC 22168 / CBS 111 / JCM 3599 / NBRC 0793 / NRRL Y-1031 F-60-10</strain>
    </source>
</reference>
<dbReference type="PROSITE" id="PS51257">
    <property type="entry name" value="PROKAR_LIPOPROTEIN"/>
    <property type="match status" value="1"/>
</dbReference>
<keyword evidence="1" id="KW-0732">Signal</keyword>
<dbReference type="HOGENOM" id="CLU_127832_0_0_1"/>
<protein>
    <submittedName>
        <fullName evidence="2">Secreted protein</fullName>
    </submittedName>
</protein>
<evidence type="ECO:0000313" key="3">
    <source>
        <dbReference type="Proteomes" id="UP000009328"/>
    </source>
</evidence>
<accession>K0L0A6</accession>
<comment type="caution">
    <text evidence="2">The sequence shown here is derived from an EMBL/GenBank/DDBJ whole genome shotgun (WGS) entry which is preliminary data.</text>
</comment>
<feature type="chain" id="PRO_5003838128" evidence="1">
    <location>
        <begin position="19"/>
        <end position="126"/>
    </location>
</feature>
<organism evidence="2 3">
    <name type="scientific">Wickerhamomyces ciferrii (strain ATCC 14091 / BCRC 22168 / CBS 111 / JCM 3599 / NBRC 0793 / NRRL Y-1031 F-60-10)</name>
    <name type="common">Yeast</name>
    <name type="synonym">Pichia ciferrii</name>
    <dbReference type="NCBI Taxonomy" id="1206466"/>
    <lineage>
        <taxon>Eukaryota</taxon>
        <taxon>Fungi</taxon>
        <taxon>Dikarya</taxon>
        <taxon>Ascomycota</taxon>
        <taxon>Saccharomycotina</taxon>
        <taxon>Saccharomycetes</taxon>
        <taxon>Phaffomycetales</taxon>
        <taxon>Wickerhamomycetaceae</taxon>
        <taxon>Wickerhamomyces</taxon>
    </lineage>
</organism>
<dbReference type="EMBL" id="CAIF01000300">
    <property type="protein sequence ID" value="CCH47034.1"/>
    <property type="molecule type" value="Genomic_DNA"/>
</dbReference>
<gene>
    <name evidence="2" type="ORF">BN7_6643</name>
</gene>
<dbReference type="AlphaFoldDB" id="K0L0A6"/>
<evidence type="ECO:0000313" key="2">
    <source>
        <dbReference type="EMBL" id="CCH47034.1"/>
    </source>
</evidence>
<proteinExistence type="predicted"/>
<name>K0L0A6_WICCF</name>
<evidence type="ECO:0000256" key="1">
    <source>
        <dbReference type="SAM" id="SignalP"/>
    </source>
</evidence>
<dbReference type="Proteomes" id="UP000009328">
    <property type="component" value="Unassembled WGS sequence"/>
</dbReference>
<keyword evidence="3" id="KW-1185">Reference proteome</keyword>
<dbReference type="InParanoid" id="K0L0A6"/>
<feature type="signal peptide" evidence="1">
    <location>
        <begin position="1"/>
        <end position="18"/>
    </location>
</feature>
<sequence length="126" mass="13918">MKLSSVLASGLFLSCIAASPISVPAATESSTANEPKFQSDNSTDISMEGFDSCFCFKRAQKQSCHGGSFNKCVKYYSSQPSIGVERAPSFCGFWCTKMEKTKDCGFNKLKFNYHPDWSCDDAEFHC</sequence>